<feature type="domain" description="Protein CotJB" evidence="1">
    <location>
        <begin position="12"/>
        <end position="86"/>
    </location>
</feature>
<dbReference type="Pfam" id="PF12652">
    <property type="entry name" value="CotJB"/>
    <property type="match status" value="1"/>
</dbReference>
<evidence type="ECO:0000259" key="1">
    <source>
        <dbReference type="Pfam" id="PF12652"/>
    </source>
</evidence>
<evidence type="ECO:0000313" key="3">
    <source>
        <dbReference type="Proteomes" id="UP000184310"/>
    </source>
</evidence>
<dbReference type="Proteomes" id="UP000184310">
    <property type="component" value="Unassembled WGS sequence"/>
</dbReference>
<name>A0A1M6N9B5_9CLOT</name>
<evidence type="ECO:0000313" key="2">
    <source>
        <dbReference type="EMBL" id="SHJ92283.1"/>
    </source>
</evidence>
<organism evidence="2 3">
    <name type="scientific">Clostridium cavendishii DSM 21758</name>
    <dbReference type="NCBI Taxonomy" id="1121302"/>
    <lineage>
        <taxon>Bacteria</taxon>
        <taxon>Bacillati</taxon>
        <taxon>Bacillota</taxon>
        <taxon>Clostridia</taxon>
        <taxon>Eubacteriales</taxon>
        <taxon>Clostridiaceae</taxon>
        <taxon>Clostridium</taxon>
    </lineage>
</organism>
<sequence length="98" mass="11725">MRDELEKMDKMELLKQISISQFMRIDLALYLNTHPNDKEAIKKYNNYAMLCKGLKETFEMNYGMSTQNDLSSSSCWEWINEPWPWEEEANFTLEKGEM</sequence>
<dbReference type="STRING" id="1121302.SAMN02745163_02832"/>
<keyword evidence="3" id="KW-1185">Reference proteome</keyword>
<dbReference type="RefSeq" id="WP_072988981.1">
    <property type="nucleotide sequence ID" value="NZ_FQZB01000012.1"/>
</dbReference>
<reference evidence="2 3" key="1">
    <citation type="submission" date="2016-11" db="EMBL/GenBank/DDBJ databases">
        <authorList>
            <person name="Jaros S."/>
            <person name="Januszkiewicz K."/>
            <person name="Wedrychowicz H."/>
        </authorList>
    </citation>
    <scope>NUCLEOTIDE SEQUENCE [LARGE SCALE GENOMIC DNA]</scope>
    <source>
        <strain evidence="2 3">DSM 21758</strain>
    </source>
</reference>
<accession>A0A1M6N9B5</accession>
<keyword evidence="2" id="KW-0946">Virion</keyword>
<dbReference type="InterPro" id="IPR024207">
    <property type="entry name" value="CotJB_dom"/>
</dbReference>
<dbReference type="AlphaFoldDB" id="A0A1M6N9B5"/>
<dbReference type="EMBL" id="FQZB01000012">
    <property type="protein sequence ID" value="SHJ92283.1"/>
    <property type="molecule type" value="Genomic_DNA"/>
</dbReference>
<keyword evidence="2" id="KW-0167">Capsid protein</keyword>
<dbReference type="InterPro" id="IPR016571">
    <property type="entry name" value="Spore_coat_assembly_CotJB"/>
</dbReference>
<gene>
    <name evidence="2" type="ORF">SAMN02745163_02832</name>
</gene>
<dbReference type="PIRSF" id="PIRSF010606">
    <property type="entry name" value="Spore_coat_CotJB"/>
    <property type="match status" value="1"/>
</dbReference>
<proteinExistence type="predicted"/>
<protein>
    <submittedName>
        <fullName evidence="2">Spore coat protein JB</fullName>
    </submittedName>
</protein>